<dbReference type="Gene3D" id="3.40.50.2300">
    <property type="match status" value="1"/>
</dbReference>
<dbReference type="SMART" id="SM00448">
    <property type="entry name" value="REC"/>
    <property type="match status" value="1"/>
</dbReference>
<comment type="caution">
    <text evidence="4">The sequence shown here is derived from an EMBL/GenBank/DDBJ whole genome shotgun (WGS) entry which is preliminary data.</text>
</comment>
<evidence type="ECO:0000256" key="1">
    <source>
        <dbReference type="ARBA" id="ARBA00022553"/>
    </source>
</evidence>
<sequence>NLPEVRKEEGRMTAAVRDGSHAPRIVLAEDDPTNQFVIRAILAGAGFDVEVCENGRVALDAIYRTRPDVILLDLMMPIMDGYEAARTLASDPALDGVPIIAVTARVLHGDDEKALDAGCDAYIPKPISRVKLIQAVNDWRARPATDWMPDRIRKRDGFRRSA</sequence>
<evidence type="ECO:0000313" key="5">
    <source>
        <dbReference type="Proteomes" id="UP000697710"/>
    </source>
</evidence>
<feature type="non-terminal residue" evidence="4">
    <location>
        <position position="1"/>
    </location>
</feature>
<proteinExistence type="predicted"/>
<evidence type="ECO:0000259" key="3">
    <source>
        <dbReference type="PROSITE" id="PS50110"/>
    </source>
</evidence>
<evidence type="ECO:0000256" key="2">
    <source>
        <dbReference type="PROSITE-ProRule" id="PRU00169"/>
    </source>
</evidence>
<dbReference type="PANTHER" id="PTHR45339:SF3">
    <property type="entry name" value="HISTIDINE KINASE"/>
    <property type="match status" value="1"/>
</dbReference>
<feature type="modified residue" description="4-aspartylphosphate" evidence="2">
    <location>
        <position position="73"/>
    </location>
</feature>
<reference evidence="4" key="2">
    <citation type="journal article" date="2021" name="Microbiome">
        <title>Successional dynamics and alternative stable states in a saline activated sludge microbial community over 9 years.</title>
        <authorList>
            <person name="Wang Y."/>
            <person name="Ye J."/>
            <person name="Ju F."/>
            <person name="Liu L."/>
            <person name="Boyd J.A."/>
            <person name="Deng Y."/>
            <person name="Parks D.H."/>
            <person name="Jiang X."/>
            <person name="Yin X."/>
            <person name="Woodcroft B.J."/>
            <person name="Tyson G.W."/>
            <person name="Hugenholtz P."/>
            <person name="Polz M.F."/>
            <person name="Zhang T."/>
        </authorList>
    </citation>
    <scope>NUCLEOTIDE SEQUENCE</scope>
    <source>
        <strain evidence="4">HKST-UBA01</strain>
    </source>
</reference>
<dbReference type="Pfam" id="PF00072">
    <property type="entry name" value="Response_reg"/>
    <property type="match status" value="1"/>
</dbReference>
<dbReference type="InterPro" id="IPR001789">
    <property type="entry name" value="Sig_transdc_resp-reg_receiver"/>
</dbReference>
<dbReference type="SUPFAM" id="SSF52172">
    <property type="entry name" value="CheY-like"/>
    <property type="match status" value="1"/>
</dbReference>
<name>A0A956LZZ5_UNCEI</name>
<evidence type="ECO:0000313" key="4">
    <source>
        <dbReference type="EMBL" id="MCA9728102.1"/>
    </source>
</evidence>
<keyword evidence="1 2" id="KW-0597">Phosphoprotein</keyword>
<gene>
    <name evidence="4" type="ORF">KC729_10495</name>
</gene>
<dbReference type="InterPro" id="IPR011006">
    <property type="entry name" value="CheY-like_superfamily"/>
</dbReference>
<organism evidence="4 5">
    <name type="scientific">Eiseniibacteriota bacterium</name>
    <dbReference type="NCBI Taxonomy" id="2212470"/>
    <lineage>
        <taxon>Bacteria</taxon>
        <taxon>Candidatus Eiseniibacteriota</taxon>
    </lineage>
</organism>
<reference evidence="4" key="1">
    <citation type="submission" date="2020-04" db="EMBL/GenBank/DDBJ databases">
        <authorList>
            <person name="Zhang T."/>
        </authorList>
    </citation>
    <scope>NUCLEOTIDE SEQUENCE</scope>
    <source>
        <strain evidence="4">HKST-UBA01</strain>
    </source>
</reference>
<dbReference type="PROSITE" id="PS50110">
    <property type="entry name" value="RESPONSE_REGULATORY"/>
    <property type="match status" value="1"/>
</dbReference>
<dbReference type="AlphaFoldDB" id="A0A956LZZ5"/>
<accession>A0A956LZZ5</accession>
<protein>
    <submittedName>
        <fullName evidence="4">Response regulator</fullName>
    </submittedName>
</protein>
<feature type="domain" description="Response regulatory" evidence="3">
    <location>
        <begin position="24"/>
        <end position="140"/>
    </location>
</feature>
<dbReference type="PANTHER" id="PTHR45339">
    <property type="entry name" value="HYBRID SIGNAL TRANSDUCTION HISTIDINE KINASE J"/>
    <property type="match status" value="1"/>
</dbReference>
<dbReference type="CDD" id="cd17546">
    <property type="entry name" value="REC_hyHK_CKI1_RcsC-like"/>
    <property type="match status" value="1"/>
</dbReference>
<dbReference type="Proteomes" id="UP000697710">
    <property type="component" value="Unassembled WGS sequence"/>
</dbReference>
<dbReference type="EMBL" id="JAGQHR010000300">
    <property type="protein sequence ID" value="MCA9728102.1"/>
    <property type="molecule type" value="Genomic_DNA"/>
</dbReference>
<dbReference type="GO" id="GO:0000160">
    <property type="term" value="P:phosphorelay signal transduction system"/>
    <property type="evidence" value="ECO:0007669"/>
    <property type="project" value="InterPro"/>
</dbReference>